<evidence type="ECO:0000256" key="1">
    <source>
        <dbReference type="SAM" id="MobiDB-lite"/>
    </source>
</evidence>
<reference evidence="2" key="1">
    <citation type="submission" date="2021-02" db="EMBL/GenBank/DDBJ databases">
        <authorList>
            <person name="Nowell W R."/>
        </authorList>
    </citation>
    <scope>NUCLEOTIDE SEQUENCE</scope>
</reference>
<proteinExistence type="predicted"/>
<protein>
    <submittedName>
        <fullName evidence="2">Uncharacterized protein</fullName>
    </submittedName>
</protein>
<feature type="region of interest" description="Disordered" evidence="1">
    <location>
        <begin position="1"/>
        <end position="21"/>
    </location>
</feature>
<feature type="non-terminal residue" evidence="2">
    <location>
        <position position="21"/>
    </location>
</feature>
<name>A0A821N456_9BILA</name>
<organism evidence="2 3">
    <name type="scientific">Rotaria magnacalcarata</name>
    <dbReference type="NCBI Taxonomy" id="392030"/>
    <lineage>
        <taxon>Eukaryota</taxon>
        <taxon>Metazoa</taxon>
        <taxon>Spiralia</taxon>
        <taxon>Gnathifera</taxon>
        <taxon>Rotifera</taxon>
        <taxon>Eurotatoria</taxon>
        <taxon>Bdelloidea</taxon>
        <taxon>Philodinida</taxon>
        <taxon>Philodinidae</taxon>
        <taxon>Rotaria</taxon>
    </lineage>
</organism>
<accession>A0A821N456</accession>
<keyword evidence="3" id="KW-1185">Reference proteome</keyword>
<gene>
    <name evidence="2" type="ORF">OVN521_LOCUS51064</name>
</gene>
<dbReference type="EMBL" id="CAJOBG010120798">
    <property type="protein sequence ID" value="CAF4777510.1"/>
    <property type="molecule type" value="Genomic_DNA"/>
</dbReference>
<sequence>MDNDIPIPITPPRATRSSIVR</sequence>
<evidence type="ECO:0000313" key="3">
    <source>
        <dbReference type="Proteomes" id="UP000663866"/>
    </source>
</evidence>
<evidence type="ECO:0000313" key="2">
    <source>
        <dbReference type="EMBL" id="CAF4777510.1"/>
    </source>
</evidence>
<dbReference type="AlphaFoldDB" id="A0A821N456"/>
<comment type="caution">
    <text evidence="2">The sequence shown here is derived from an EMBL/GenBank/DDBJ whole genome shotgun (WGS) entry which is preliminary data.</text>
</comment>
<dbReference type="Proteomes" id="UP000663866">
    <property type="component" value="Unassembled WGS sequence"/>
</dbReference>